<keyword evidence="1" id="KW-1133">Transmembrane helix</keyword>
<keyword evidence="3" id="KW-1185">Reference proteome</keyword>
<name>A0A087DAJ8_9BIFI</name>
<sequence length="228" mass="24312">MDAKGKPRGGSESIQDAREALRIIEHQSGRVDRVFRVFDWAFCVIWGIDWLVAYGMLSVGIRMGGGKMPAWAFAVFGGVLLVGIIASIVVGVSTRRGYQSGAGEMRMGAIYGWTWCLSFGLGMSSLGVAVGRLGLSDNAAAVLYNIVVPLITGTLYMAGAAIWRDLSQLVVGVWMLVLAFAAAFLSGVMGYAMLSLLGGGAMLLMGVWALVFGRRNKTFAALMQGSRQ</sequence>
<gene>
    <name evidence="2" type="ORF">BSCA_2255</name>
</gene>
<feature type="transmembrane region" description="Helical" evidence="1">
    <location>
        <begin position="166"/>
        <end position="185"/>
    </location>
</feature>
<dbReference type="EMBL" id="JGZO01000015">
    <property type="protein sequence ID" value="KFI92548.1"/>
    <property type="molecule type" value="Genomic_DNA"/>
</dbReference>
<dbReference type="Proteomes" id="UP000029033">
    <property type="component" value="Unassembled WGS sequence"/>
</dbReference>
<feature type="transmembrane region" description="Helical" evidence="1">
    <location>
        <begin position="141"/>
        <end position="159"/>
    </location>
</feature>
<dbReference type="GeneID" id="85165657"/>
<feature type="transmembrane region" description="Helical" evidence="1">
    <location>
        <begin position="37"/>
        <end position="57"/>
    </location>
</feature>
<accession>A0A087DAJ8</accession>
<feature type="transmembrane region" description="Helical" evidence="1">
    <location>
        <begin position="69"/>
        <end position="92"/>
    </location>
</feature>
<reference evidence="2 3" key="1">
    <citation type="submission" date="2014-03" db="EMBL/GenBank/DDBJ databases">
        <title>Genomics of Bifidobacteria.</title>
        <authorList>
            <person name="Ventura M."/>
            <person name="Milani C."/>
            <person name="Lugli G.A."/>
        </authorList>
    </citation>
    <scope>NUCLEOTIDE SEQUENCE [LARGE SCALE GENOMIC DNA]</scope>
    <source>
        <strain evidence="2 3">LMG 21589</strain>
    </source>
</reference>
<proteinExistence type="predicted"/>
<evidence type="ECO:0000256" key="1">
    <source>
        <dbReference type="SAM" id="Phobius"/>
    </source>
</evidence>
<feature type="transmembrane region" description="Helical" evidence="1">
    <location>
        <begin position="113"/>
        <end position="135"/>
    </location>
</feature>
<dbReference type="eggNOG" id="ENOG5031HG1">
    <property type="taxonomic scope" value="Bacteria"/>
</dbReference>
<keyword evidence="1" id="KW-0472">Membrane</keyword>
<dbReference type="AlphaFoldDB" id="A0A087DAJ8"/>
<comment type="caution">
    <text evidence="2">The sequence shown here is derived from an EMBL/GenBank/DDBJ whole genome shotgun (WGS) entry which is preliminary data.</text>
</comment>
<protein>
    <submittedName>
        <fullName evidence="2">Uncharacterized protein</fullName>
    </submittedName>
</protein>
<feature type="transmembrane region" description="Helical" evidence="1">
    <location>
        <begin position="191"/>
        <end position="213"/>
    </location>
</feature>
<evidence type="ECO:0000313" key="2">
    <source>
        <dbReference type="EMBL" id="KFI92548.1"/>
    </source>
</evidence>
<evidence type="ECO:0000313" key="3">
    <source>
        <dbReference type="Proteomes" id="UP000029033"/>
    </source>
</evidence>
<organism evidence="2 3">
    <name type="scientific">Bifidobacterium scardovii</name>
    <dbReference type="NCBI Taxonomy" id="158787"/>
    <lineage>
        <taxon>Bacteria</taxon>
        <taxon>Bacillati</taxon>
        <taxon>Actinomycetota</taxon>
        <taxon>Actinomycetes</taxon>
        <taxon>Bifidobacteriales</taxon>
        <taxon>Bifidobacteriaceae</taxon>
        <taxon>Bifidobacterium</taxon>
    </lineage>
</organism>
<dbReference type="OrthoDB" id="3240366at2"/>
<keyword evidence="1" id="KW-0812">Transmembrane</keyword>
<dbReference type="STRING" id="158787.BSCA_2255"/>
<dbReference type="RefSeq" id="WP_033519511.1">
    <property type="nucleotide sequence ID" value="NZ_CAUPKV010000017.1"/>
</dbReference>